<organism evidence="1 2">
    <name type="scientific">Mythimna loreyi</name>
    <dbReference type="NCBI Taxonomy" id="667449"/>
    <lineage>
        <taxon>Eukaryota</taxon>
        <taxon>Metazoa</taxon>
        <taxon>Ecdysozoa</taxon>
        <taxon>Arthropoda</taxon>
        <taxon>Hexapoda</taxon>
        <taxon>Insecta</taxon>
        <taxon>Pterygota</taxon>
        <taxon>Neoptera</taxon>
        <taxon>Endopterygota</taxon>
        <taxon>Lepidoptera</taxon>
        <taxon>Glossata</taxon>
        <taxon>Ditrysia</taxon>
        <taxon>Noctuoidea</taxon>
        <taxon>Noctuidae</taxon>
        <taxon>Noctuinae</taxon>
        <taxon>Hadenini</taxon>
        <taxon>Mythimna</taxon>
    </lineage>
</organism>
<dbReference type="Proteomes" id="UP001231649">
    <property type="component" value="Chromosome 31"/>
</dbReference>
<evidence type="ECO:0000313" key="2">
    <source>
        <dbReference type="Proteomes" id="UP001231649"/>
    </source>
</evidence>
<evidence type="ECO:0000313" key="1">
    <source>
        <dbReference type="EMBL" id="KAJ8705639.1"/>
    </source>
</evidence>
<comment type="caution">
    <text evidence="1">The sequence shown here is derived from an EMBL/GenBank/DDBJ whole genome shotgun (WGS) entry which is preliminary data.</text>
</comment>
<keyword evidence="2" id="KW-1185">Reference proteome</keyword>
<proteinExistence type="predicted"/>
<accession>A0ACC2Q2Q4</accession>
<sequence>MCTAQCLLATALLFGLAHSWDIAVTAGDRIEFYTNDGQKTDTIHFNSQNLTALAYDEVHNVLLYVDKQSDSDTICGYKISFLEYQCYIERNGRNIRGLAFDPVTEKMFFTDAKERSINWFSFKPGFKNNVYGNLLIKLEEGIPTDIAVDSCRGYVYWINTNVTPSTIERARFDGSDRQVIVNATHEWDLQSLAIDQQAEKIYWKMPEEKYHDIFFFFYCADLDGKNRNSILFRMHFTDDVNVLADSKDFLLTVEWSRVYKFQKHPSLYRFDSIFKVDTEGVIGIVTNYKIKDQFQGKSACSQVLDNYETKDSTKIAREYEGPFCVHGIKVIGQSICKCTAGYTGVRCDASVCDNYCLQGSCNFTDDGLPECRCNAGYSGERCELNVCNGYCLNNGTCSLNEEDEPVCECIGEYEGGRCELPAGVNNVDGPLVEKIEPACQTPSSGLKDDQNNAILSASKHYTAERNITLADLLANWQKPVATISVVVEVKTNN</sequence>
<reference evidence="1" key="1">
    <citation type="submission" date="2023-03" db="EMBL/GenBank/DDBJ databases">
        <title>Chromosome-level genomes of two armyworms, Mythimna separata and Mythimna loreyi, provide insights into the biosynthesis and reception of sex pheromones.</title>
        <authorList>
            <person name="Zhao H."/>
        </authorList>
    </citation>
    <scope>NUCLEOTIDE SEQUENCE</scope>
    <source>
        <strain evidence="1">BeijingLab</strain>
    </source>
</reference>
<dbReference type="EMBL" id="CM056807">
    <property type="protein sequence ID" value="KAJ8705639.1"/>
    <property type="molecule type" value="Genomic_DNA"/>
</dbReference>
<gene>
    <name evidence="1" type="ORF">PYW08_012685</name>
</gene>
<protein>
    <submittedName>
        <fullName evidence="1">Uncharacterized protein</fullName>
    </submittedName>
</protein>
<name>A0ACC2Q2Q4_9NEOP</name>